<gene>
    <name evidence="1" type="ORF">AVDCRST_MAG56-11</name>
</gene>
<sequence length="295" mass="33066">MNRVKSGLLLALVCLLAACEKEVTSLKLPGADSQLVVNAFISPQDTVLEVAVYESKPVIGERPGASDDLIRDATVTLSDGLKTVVLPLVTPTRYLSGTAYRTRREALSIEAGKTYYLQVSTPDGRLVRAQCTVPAPPVPEIRFDSVVRTSEYGTGDYLDYTGTLHWQDPAGEENFYRVGADLKYVWPDRQGELFEEWRPVYWDRYKATSFSDARRDGTTFSSPGVDFFVADHFHSVTLYAHLLHTDRAYFEYHRTLRTNTGDNPFAEPMLLYSNVEGGLGVFAAYNRTTLEARIR</sequence>
<dbReference type="PROSITE" id="PS51257">
    <property type="entry name" value="PROKAR_LIPOPROTEIN"/>
    <property type="match status" value="1"/>
</dbReference>
<dbReference type="AlphaFoldDB" id="A0A6J4H519"/>
<protein>
    <recommendedName>
        <fullName evidence="2">DUF4249 domain-containing protein</fullName>
    </recommendedName>
</protein>
<evidence type="ECO:0000313" key="1">
    <source>
        <dbReference type="EMBL" id="CAA9212965.1"/>
    </source>
</evidence>
<dbReference type="Pfam" id="PF14054">
    <property type="entry name" value="DUF4249"/>
    <property type="match status" value="1"/>
</dbReference>
<proteinExistence type="predicted"/>
<accession>A0A6J4H519</accession>
<reference evidence="1" key="1">
    <citation type="submission" date="2020-02" db="EMBL/GenBank/DDBJ databases">
        <authorList>
            <person name="Meier V. D."/>
        </authorList>
    </citation>
    <scope>NUCLEOTIDE SEQUENCE</scope>
    <source>
        <strain evidence="1">AVDCRST_MAG56</strain>
    </source>
</reference>
<dbReference type="EMBL" id="CADCTQ010000005">
    <property type="protein sequence ID" value="CAA9212965.1"/>
    <property type="molecule type" value="Genomic_DNA"/>
</dbReference>
<organism evidence="1">
    <name type="scientific">uncultured Cytophagales bacterium</name>
    <dbReference type="NCBI Taxonomy" id="158755"/>
    <lineage>
        <taxon>Bacteria</taxon>
        <taxon>Pseudomonadati</taxon>
        <taxon>Bacteroidota</taxon>
        <taxon>Sphingobacteriia</taxon>
        <taxon>Sphingobacteriales</taxon>
        <taxon>environmental samples</taxon>
    </lineage>
</organism>
<evidence type="ECO:0008006" key="2">
    <source>
        <dbReference type="Google" id="ProtNLM"/>
    </source>
</evidence>
<dbReference type="InterPro" id="IPR025345">
    <property type="entry name" value="DUF4249"/>
</dbReference>
<name>A0A6J4H519_9SPHI</name>